<accession>A0A444I6Q1</accession>
<keyword evidence="3 7" id="KW-0378">Hydrolase</keyword>
<feature type="chain" id="PRO_5019516952" evidence="5">
    <location>
        <begin position="29"/>
        <end position="329"/>
    </location>
</feature>
<comment type="similarity">
    <text evidence="1">Belongs to the metallo-beta-lactamase superfamily.</text>
</comment>
<protein>
    <submittedName>
        <fullName evidence="7">MBL fold metallo-hydrolase</fullName>
    </submittedName>
</protein>
<dbReference type="GO" id="GO:0016787">
    <property type="term" value="F:hydrolase activity"/>
    <property type="evidence" value="ECO:0007669"/>
    <property type="project" value="UniProtKB-KW"/>
</dbReference>
<dbReference type="SUPFAM" id="SSF56281">
    <property type="entry name" value="Metallo-hydrolase/oxidoreductase"/>
    <property type="match status" value="1"/>
</dbReference>
<dbReference type="Proteomes" id="UP000283817">
    <property type="component" value="Unassembled WGS sequence"/>
</dbReference>
<feature type="signal peptide" evidence="5">
    <location>
        <begin position="1"/>
        <end position="28"/>
    </location>
</feature>
<proteinExistence type="inferred from homology"/>
<name>A0A444I6Q1_RHILE</name>
<evidence type="ECO:0000256" key="3">
    <source>
        <dbReference type="ARBA" id="ARBA00022801"/>
    </source>
</evidence>
<keyword evidence="2" id="KW-0479">Metal-binding</keyword>
<evidence type="ECO:0000256" key="2">
    <source>
        <dbReference type="ARBA" id="ARBA00022723"/>
    </source>
</evidence>
<dbReference type="EMBL" id="SBHX01000018">
    <property type="protein sequence ID" value="RWX33997.1"/>
    <property type="molecule type" value="Genomic_DNA"/>
</dbReference>
<dbReference type="Pfam" id="PF00753">
    <property type="entry name" value="Lactamase_B"/>
    <property type="match status" value="1"/>
</dbReference>
<evidence type="ECO:0000256" key="4">
    <source>
        <dbReference type="ARBA" id="ARBA00022833"/>
    </source>
</evidence>
<evidence type="ECO:0000313" key="7">
    <source>
        <dbReference type="EMBL" id="RWX33997.1"/>
    </source>
</evidence>
<evidence type="ECO:0000313" key="8">
    <source>
        <dbReference type="Proteomes" id="UP000283817"/>
    </source>
</evidence>
<dbReference type="Gene3D" id="3.60.15.10">
    <property type="entry name" value="Ribonuclease Z/Hydroxyacylglutathione hydrolase-like"/>
    <property type="match status" value="1"/>
</dbReference>
<keyword evidence="4" id="KW-0862">Zinc</keyword>
<comment type="caution">
    <text evidence="7">The sequence shown here is derived from an EMBL/GenBank/DDBJ whole genome shotgun (WGS) entry which is preliminary data.</text>
</comment>
<evidence type="ECO:0000259" key="6">
    <source>
        <dbReference type="SMART" id="SM00849"/>
    </source>
</evidence>
<dbReference type="PANTHER" id="PTHR42978">
    <property type="entry name" value="QUORUM-QUENCHING LACTONASE YTNP-RELATED-RELATED"/>
    <property type="match status" value="1"/>
</dbReference>
<dbReference type="CDD" id="cd07720">
    <property type="entry name" value="OPHC2-like_MBL-fold"/>
    <property type="match status" value="1"/>
</dbReference>
<dbReference type="GO" id="GO:0046872">
    <property type="term" value="F:metal ion binding"/>
    <property type="evidence" value="ECO:0007669"/>
    <property type="project" value="UniProtKB-KW"/>
</dbReference>
<gene>
    <name evidence="7" type="ORF">EHI47_08325</name>
</gene>
<dbReference type="InterPro" id="IPR051013">
    <property type="entry name" value="MBL_superfamily_lactonases"/>
</dbReference>
<dbReference type="InterPro" id="IPR036866">
    <property type="entry name" value="RibonucZ/Hydroxyglut_hydro"/>
</dbReference>
<feature type="domain" description="Metallo-beta-lactamase" evidence="6">
    <location>
        <begin position="94"/>
        <end position="299"/>
    </location>
</feature>
<reference evidence="7 8" key="1">
    <citation type="submission" date="2019-01" db="EMBL/GenBank/DDBJ databases">
        <title>RHIZO-ID as a novel technology for direct rhizobia identification.</title>
        <authorList>
            <person name="De Meyer S.E."/>
        </authorList>
    </citation>
    <scope>NUCLEOTIDE SEQUENCE [LARGE SCALE GENOMIC DNA]</scope>
    <source>
        <strain evidence="7 8">WSM448</strain>
    </source>
</reference>
<evidence type="ECO:0000256" key="5">
    <source>
        <dbReference type="SAM" id="SignalP"/>
    </source>
</evidence>
<dbReference type="SMART" id="SM00849">
    <property type="entry name" value="Lactamase_B"/>
    <property type="match status" value="1"/>
</dbReference>
<dbReference type="AlphaFoldDB" id="A0A444I6Q1"/>
<organism evidence="7 8">
    <name type="scientific">Rhizobium leguminosarum</name>
    <dbReference type="NCBI Taxonomy" id="384"/>
    <lineage>
        <taxon>Bacteria</taxon>
        <taxon>Pseudomonadati</taxon>
        <taxon>Pseudomonadota</taxon>
        <taxon>Alphaproteobacteria</taxon>
        <taxon>Hyphomicrobiales</taxon>
        <taxon>Rhizobiaceae</taxon>
        <taxon>Rhizobium/Agrobacterium group</taxon>
        <taxon>Rhizobium</taxon>
    </lineage>
</organism>
<dbReference type="InterPro" id="IPR001279">
    <property type="entry name" value="Metallo-B-lactamas"/>
</dbReference>
<evidence type="ECO:0000256" key="1">
    <source>
        <dbReference type="ARBA" id="ARBA00007749"/>
    </source>
</evidence>
<keyword evidence="5" id="KW-0732">Signal</keyword>
<sequence>MKDMTTARTLLFSTAVALLTAVSATAFAVDNAAATASYQQVTDSYSFPLGDLRITALSDGTVPQDLYKLLIGTSHAHTDDLLEKEFLANPVEASINAFLIQDGTRTILVDTGSGDLFGPGNGGKLLDSLSGVGVKAGDVTDVLITHIHTDHTGGLVRNGRPAFPNATVHVGAPDLKFFLDPSNARKAGYADQYFDEAAKTIGVYEKLGKAKTFGDGDTILPGIATSLHPGHTPGSAFFTVTSKGRSMTFIGDVIHVAAVQFPDPNVTIVYDVKPQDAASVRKETFSDFAARRELVAAPHLPFPGIGYIRAEGQGSFSWHPVQYRNRAGQ</sequence>
<dbReference type="PANTHER" id="PTHR42978:SF6">
    <property type="entry name" value="QUORUM-QUENCHING LACTONASE YTNP-RELATED"/>
    <property type="match status" value="1"/>
</dbReference>